<accession>A0AAD7WPM6</accession>
<feature type="region of interest" description="Disordered" evidence="1">
    <location>
        <begin position="96"/>
        <end position="119"/>
    </location>
</feature>
<name>A0AAD7WPM6_9TELE</name>
<evidence type="ECO:0000256" key="1">
    <source>
        <dbReference type="SAM" id="MobiDB-lite"/>
    </source>
</evidence>
<reference evidence="2" key="1">
    <citation type="journal article" date="2023" name="Science">
        <title>Genome structures resolve the early diversification of teleost fishes.</title>
        <authorList>
            <person name="Parey E."/>
            <person name="Louis A."/>
            <person name="Montfort J."/>
            <person name="Bouchez O."/>
            <person name="Roques C."/>
            <person name="Iampietro C."/>
            <person name="Lluch J."/>
            <person name="Castinel A."/>
            <person name="Donnadieu C."/>
            <person name="Desvignes T."/>
            <person name="Floi Bucao C."/>
            <person name="Jouanno E."/>
            <person name="Wen M."/>
            <person name="Mejri S."/>
            <person name="Dirks R."/>
            <person name="Jansen H."/>
            <person name="Henkel C."/>
            <person name="Chen W.J."/>
            <person name="Zahm M."/>
            <person name="Cabau C."/>
            <person name="Klopp C."/>
            <person name="Thompson A.W."/>
            <person name="Robinson-Rechavi M."/>
            <person name="Braasch I."/>
            <person name="Lecointre G."/>
            <person name="Bobe J."/>
            <person name="Postlethwait J.H."/>
            <person name="Berthelot C."/>
            <person name="Roest Crollius H."/>
            <person name="Guiguen Y."/>
        </authorList>
    </citation>
    <scope>NUCLEOTIDE SEQUENCE</scope>
    <source>
        <strain evidence="2">NC1722</strain>
    </source>
</reference>
<organism evidence="2 3">
    <name type="scientific">Aldrovandia affinis</name>
    <dbReference type="NCBI Taxonomy" id="143900"/>
    <lineage>
        <taxon>Eukaryota</taxon>
        <taxon>Metazoa</taxon>
        <taxon>Chordata</taxon>
        <taxon>Craniata</taxon>
        <taxon>Vertebrata</taxon>
        <taxon>Euteleostomi</taxon>
        <taxon>Actinopterygii</taxon>
        <taxon>Neopterygii</taxon>
        <taxon>Teleostei</taxon>
        <taxon>Notacanthiformes</taxon>
        <taxon>Halosauridae</taxon>
        <taxon>Aldrovandia</taxon>
    </lineage>
</organism>
<dbReference type="AlphaFoldDB" id="A0AAD7WPM6"/>
<gene>
    <name evidence="2" type="ORF">AAFF_G00345920</name>
</gene>
<dbReference type="Proteomes" id="UP001221898">
    <property type="component" value="Unassembled WGS sequence"/>
</dbReference>
<feature type="compositionally biased region" description="Polar residues" evidence="1">
    <location>
        <begin position="96"/>
        <end position="109"/>
    </location>
</feature>
<dbReference type="EMBL" id="JAINUG010000056">
    <property type="protein sequence ID" value="KAJ8403724.1"/>
    <property type="molecule type" value="Genomic_DNA"/>
</dbReference>
<evidence type="ECO:0000313" key="2">
    <source>
        <dbReference type="EMBL" id="KAJ8403724.1"/>
    </source>
</evidence>
<comment type="caution">
    <text evidence="2">The sequence shown here is derived from an EMBL/GenBank/DDBJ whole genome shotgun (WGS) entry which is preliminary data.</text>
</comment>
<proteinExistence type="predicted"/>
<keyword evidence="3" id="KW-1185">Reference proteome</keyword>
<sequence length="119" mass="12661">MVTPQHTASYSCYLCPLNSRAIDKNRTRLDSPSPPSGQCAVGQGCRCSQQGGCREFGGTGEGHSTSRNMDCYMTLQKCKAPPPASSKGESIYITMPSRTKTGGRSQQSGALKKALPNSK</sequence>
<evidence type="ECO:0000313" key="3">
    <source>
        <dbReference type="Proteomes" id="UP001221898"/>
    </source>
</evidence>
<protein>
    <submittedName>
        <fullName evidence="2">Uncharacterized protein</fullName>
    </submittedName>
</protein>